<dbReference type="InterPro" id="IPR019587">
    <property type="entry name" value="Polyketide_cyclase/dehydratase"/>
</dbReference>
<dbReference type="EMBL" id="JBHSXN010000001">
    <property type="protein sequence ID" value="MFC6952508.1"/>
    <property type="molecule type" value="Genomic_DNA"/>
</dbReference>
<reference evidence="1 2" key="1">
    <citation type="journal article" date="2019" name="Int. J. Syst. Evol. Microbiol.">
        <title>The Global Catalogue of Microorganisms (GCM) 10K type strain sequencing project: providing services to taxonomists for standard genome sequencing and annotation.</title>
        <authorList>
            <consortium name="The Broad Institute Genomics Platform"/>
            <consortium name="The Broad Institute Genome Sequencing Center for Infectious Disease"/>
            <person name="Wu L."/>
            <person name="Ma J."/>
        </authorList>
    </citation>
    <scope>NUCLEOTIDE SEQUENCE [LARGE SCALE GENOMIC DNA]</scope>
    <source>
        <strain evidence="1 2">GX26</strain>
    </source>
</reference>
<dbReference type="Gene3D" id="3.30.530.20">
    <property type="match status" value="1"/>
</dbReference>
<dbReference type="SUPFAM" id="SSF55961">
    <property type="entry name" value="Bet v1-like"/>
    <property type="match status" value="1"/>
</dbReference>
<evidence type="ECO:0000313" key="2">
    <source>
        <dbReference type="Proteomes" id="UP001596395"/>
    </source>
</evidence>
<dbReference type="InterPro" id="IPR023393">
    <property type="entry name" value="START-like_dom_sf"/>
</dbReference>
<keyword evidence="2" id="KW-1185">Reference proteome</keyword>
<name>A0ABD5VCA1_9EURY</name>
<sequence length="154" mass="17042">MPQLSFDRTYDAPRAAVWAVVSDPDVYQRVAPNLDVVEVLEGTGGDTVRRCVDTDGNEWTEAATYWTDGEGFGMAVDVASSGFHRRFFSRFEGEWRLESTGDGTRVTVAFDYDTKYGPVGWLVSKVLASRAPSMVDEIFDGWATELRERAAGVA</sequence>
<dbReference type="AlphaFoldDB" id="A0ABD5VCA1"/>
<dbReference type="RefSeq" id="WP_336349482.1">
    <property type="nucleotide sequence ID" value="NZ_JAZAQL010000001.1"/>
</dbReference>
<comment type="caution">
    <text evidence="1">The sequence shown here is derived from an EMBL/GenBank/DDBJ whole genome shotgun (WGS) entry which is preliminary data.</text>
</comment>
<gene>
    <name evidence="1" type="ORF">ACFQGB_06495</name>
</gene>
<dbReference type="Proteomes" id="UP001596395">
    <property type="component" value="Unassembled WGS sequence"/>
</dbReference>
<proteinExistence type="predicted"/>
<dbReference type="Pfam" id="PF10604">
    <property type="entry name" value="Polyketide_cyc2"/>
    <property type="match status" value="1"/>
</dbReference>
<organism evidence="1 2">
    <name type="scientific">Halorubellus litoreus</name>
    <dbReference type="NCBI Taxonomy" id="755308"/>
    <lineage>
        <taxon>Archaea</taxon>
        <taxon>Methanobacteriati</taxon>
        <taxon>Methanobacteriota</taxon>
        <taxon>Stenosarchaea group</taxon>
        <taxon>Halobacteria</taxon>
        <taxon>Halobacteriales</taxon>
        <taxon>Halorubellaceae</taxon>
        <taxon>Halorubellus</taxon>
    </lineage>
</organism>
<protein>
    <submittedName>
        <fullName evidence="1">SRPBCC family protein</fullName>
    </submittedName>
</protein>
<evidence type="ECO:0000313" key="1">
    <source>
        <dbReference type="EMBL" id="MFC6952508.1"/>
    </source>
</evidence>
<accession>A0ABD5VCA1</accession>